<evidence type="ECO:0000256" key="13">
    <source>
        <dbReference type="RuleBase" id="RU003750"/>
    </source>
</evidence>
<proteinExistence type="inferred from homology"/>
<comment type="function">
    <text evidence="1">This protein catalyzes the committed step to the synthesis of the acidic phospholipids.</text>
</comment>
<reference evidence="15 16" key="2">
    <citation type="journal article" date="2012" name="Stand. Genomic Sci.">
        <title>Complete Genome Sequence of Clostridium clariflavum DSM 19732.</title>
        <authorList>
            <person name="Izquierdo J.A."/>
            <person name="Goodwin L."/>
            <person name="Davenport K.W."/>
            <person name="Teshima H."/>
            <person name="Bruce D."/>
            <person name="Detter C."/>
            <person name="Tapia R."/>
            <person name="Han S."/>
            <person name="Land M."/>
            <person name="Hauser L."/>
            <person name="Jeffries C.D."/>
            <person name="Han J."/>
            <person name="Pitluck S."/>
            <person name="Nolan M."/>
            <person name="Chen A."/>
            <person name="Huntemann M."/>
            <person name="Mavromatis K."/>
            <person name="Mikhailova N."/>
            <person name="Liolios K."/>
            <person name="Woyke T."/>
            <person name="Lynd L.R."/>
        </authorList>
    </citation>
    <scope>NUCLEOTIDE SEQUENCE [LARGE SCALE GENOMIC DNA]</scope>
    <source>
        <strain evidence="16">DSM 19732 / NBRC 101661 / EBR45</strain>
    </source>
</reference>
<keyword evidence="11" id="KW-1208">Phospholipid metabolism</keyword>
<dbReference type="Proteomes" id="UP000005435">
    <property type="component" value="Chromosome"/>
</dbReference>
<protein>
    <recommendedName>
        <fullName evidence="12">CDP-diacylglycerol--glycerol-3-phosphate 3-phosphatidyltransferase</fullName>
        <ecNumber evidence="12">2.7.8.5</ecNumber>
    </recommendedName>
</protein>
<evidence type="ECO:0000256" key="9">
    <source>
        <dbReference type="ARBA" id="ARBA00023136"/>
    </source>
</evidence>
<name>G8LXR6_ACECE</name>
<evidence type="ECO:0000256" key="4">
    <source>
        <dbReference type="ARBA" id="ARBA00022516"/>
    </source>
</evidence>
<evidence type="ECO:0000256" key="10">
    <source>
        <dbReference type="ARBA" id="ARBA00023209"/>
    </source>
</evidence>
<dbReference type="AlphaFoldDB" id="G8LXR6"/>
<dbReference type="InterPro" id="IPR048254">
    <property type="entry name" value="CDP_ALCOHOL_P_TRANSF_CS"/>
</dbReference>
<dbReference type="STRING" id="720554.Clocl_2227"/>
<gene>
    <name evidence="15" type="ordered locus">Clocl_2227</name>
</gene>
<evidence type="ECO:0000256" key="8">
    <source>
        <dbReference type="ARBA" id="ARBA00023098"/>
    </source>
</evidence>
<dbReference type="InterPro" id="IPR043130">
    <property type="entry name" value="CDP-OH_PTrfase_TM_dom"/>
</dbReference>
<dbReference type="Gene3D" id="1.20.120.1760">
    <property type="match status" value="1"/>
</dbReference>
<dbReference type="GO" id="GO:0008444">
    <property type="term" value="F:CDP-diacylglycerol-glycerol-3-phosphate 3-phosphatidyltransferase activity"/>
    <property type="evidence" value="ECO:0007669"/>
    <property type="project" value="UniProtKB-UniRule"/>
</dbReference>
<accession>G8LXR6</accession>
<keyword evidence="10" id="KW-0594">Phospholipid biosynthesis</keyword>
<keyword evidence="9 14" id="KW-0472">Membrane</keyword>
<dbReference type="PANTHER" id="PTHR14269:SF11">
    <property type="entry name" value="CDP-DIACYLGLYCEROL--GLYCEROL-3-PHOSPHATE 3-PHOSPHATIDYLTRANSFERASE"/>
    <property type="match status" value="1"/>
</dbReference>
<comment type="subcellular location">
    <subcellularLocation>
        <location evidence="2">Membrane</location>
        <topology evidence="2">Multi-pass membrane protein</topology>
    </subcellularLocation>
</comment>
<dbReference type="RefSeq" id="WP_014255398.1">
    <property type="nucleotide sequence ID" value="NC_016627.1"/>
</dbReference>
<reference evidence="16" key="1">
    <citation type="submission" date="2011-12" db="EMBL/GenBank/DDBJ databases">
        <title>Complete sequence of Clostridium clariflavum DSM 19732.</title>
        <authorList>
            <consortium name="US DOE Joint Genome Institute"/>
            <person name="Lucas S."/>
            <person name="Han J."/>
            <person name="Lapidus A."/>
            <person name="Cheng J.-F."/>
            <person name="Goodwin L."/>
            <person name="Pitluck S."/>
            <person name="Peters L."/>
            <person name="Teshima H."/>
            <person name="Detter J.C."/>
            <person name="Han C."/>
            <person name="Tapia R."/>
            <person name="Land M."/>
            <person name="Hauser L."/>
            <person name="Kyrpides N."/>
            <person name="Ivanova N."/>
            <person name="Pagani I."/>
            <person name="Kitzmiller T."/>
            <person name="Lynd L."/>
            <person name="Izquierdo J."/>
            <person name="Woyke T."/>
        </authorList>
    </citation>
    <scope>NUCLEOTIDE SEQUENCE [LARGE SCALE GENOMIC DNA]</scope>
    <source>
        <strain evidence="16">DSM 19732 / NBRC 101661 / EBR45</strain>
    </source>
</reference>
<dbReference type="EMBL" id="CP003065">
    <property type="protein sequence ID" value="AEV68819.1"/>
    <property type="molecule type" value="Genomic_DNA"/>
</dbReference>
<evidence type="ECO:0000256" key="7">
    <source>
        <dbReference type="ARBA" id="ARBA00022989"/>
    </source>
</evidence>
<dbReference type="InterPro" id="IPR050324">
    <property type="entry name" value="CDP-alcohol_PTase-I"/>
</dbReference>
<keyword evidence="16" id="KW-1185">Reference proteome</keyword>
<evidence type="ECO:0000256" key="3">
    <source>
        <dbReference type="ARBA" id="ARBA00010441"/>
    </source>
</evidence>
<dbReference type="EC" id="2.7.8.5" evidence="12"/>
<keyword evidence="7 14" id="KW-1133">Transmembrane helix</keyword>
<evidence type="ECO:0000256" key="5">
    <source>
        <dbReference type="ARBA" id="ARBA00022679"/>
    </source>
</evidence>
<keyword evidence="5 13" id="KW-0808">Transferase</keyword>
<evidence type="ECO:0000256" key="1">
    <source>
        <dbReference type="ARBA" id="ARBA00003973"/>
    </source>
</evidence>
<sequence length="179" mass="20303" precursor="true">MNIPNILTIIRFLLVPVFGHFLYNGEYIIAIVIFISACITDVLDGVIARKFNLITSFGKLADPLADKCLQLTALTILTMQKIIPLPVLIIVLAKEIFMIAGSILIYKKVNFVVQANWYGKMTTVIFSFAIVMTIILYSSRIADSYTSLIINIFVFIAVFSTLFSFFMYSMEFRKLTNKK</sequence>
<evidence type="ECO:0000256" key="14">
    <source>
        <dbReference type="SAM" id="Phobius"/>
    </source>
</evidence>
<dbReference type="PROSITE" id="PS00379">
    <property type="entry name" value="CDP_ALCOHOL_P_TRANSF"/>
    <property type="match status" value="1"/>
</dbReference>
<evidence type="ECO:0000256" key="11">
    <source>
        <dbReference type="ARBA" id="ARBA00023264"/>
    </source>
</evidence>
<keyword evidence="4" id="KW-0444">Lipid biosynthesis</keyword>
<keyword evidence="6 14" id="KW-0812">Transmembrane</keyword>
<dbReference type="eggNOG" id="COG0558">
    <property type="taxonomic scope" value="Bacteria"/>
</dbReference>
<dbReference type="KEGG" id="ccl:Clocl_2227"/>
<feature type="transmembrane region" description="Helical" evidence="14">
    <location>
        <begin position="149"/>
        <end position="169"/>
    </location>
</feature>
<evidence type="ECO:0000256" key="12">
    <source>
        <dbReference type="NCBIfam" id="TIGR00560"/>
    </source>
</evidence>
<dbReference type="UniPathway" id="UPA00084">
    <property type="reaction ID" value="UER00503"/>
</dbReference>
<dbReference type="InterPro" id="IPR004570">
    <property type="entry name" value="Phosphatidylglycerol_P_synth"/>
</dbReference>
<feature type="transmembrane region" description="Helical" evidence="14">
    <location>
        <begin position="117"/>
        <end position="137"/>
    </location>
</feature>
<organism evidence="15 16">
    <name type="scientific">Acetivibrio clariflavus (strain DSM 19732 / NBRC 101661 / EBR45)</name>
    <name type="common">Clostridium clariflavum</name>
    <dbReference type="NCBI Taxonomy" id="720554"/>
    <lineage>
        <taxon>Bacteria</taxon>
        <taxon>Bacillati</taxon>
        <taxon>Bacillota</taxon>
        <taxon>Clostridia</taxon>
        <taxon>Eubacteriales</taxon>
        <taxon>Oscillospiraceae</taxon>
        <taxon>Acetivibrio</taxon>
    </lineage>
</organism>
<comment type="similarity">
    <text evidence="3 13">Belongs to the CDP-alcohol phosphatidyltransferase class-I family.</text>
</comment>
<dbReference type="NCBIfam" id="TIGR00560">
    <property type="entry name" value="pgsA"/>
    <property type="match status" value="1"/>
</dbReference>
<dbReference type="PANTHER" id="PTHR14269">
    <property type="entry name" value="CDP-DIACYLGLYCEROL--GLYCEROL-3-PHOSPHATE 3-PHOSPHATIDYLTRANSFERASE-RELATED"/>
    <property type="match status" value="1"/>
</dbReference>
<dbReference type="Pfam" id="PF01066">
    <property type="entry name" value="CDP-OH_P_transf"/>
    <property type="match status" value="1"/>
</dbReference>
<dbReference type="PIRSF" id="PIRSF000847">
    <property type="entry name" value="Phos_ph_gly_syn"/>
    <property type="match status" value="1"/>
</dbReference>
<dbReference type="GO" id="GO:0006655">
    <property type="term" value="P:phosphatidylglycerol biosynthetic process"/>
    <property type="evidence" value="ECO:0007669"/>
    <property type="project" value="UniProtKB-UniPathway"/>
</dbReference>
<dbReference type="OrthoDB" id="9796672at2"/>
<evidence type="ECO:0000256" key="6">
    <source>
        <dbReference type="ARBA" id="ARBA00022692"/>
    </source>
</evidence>
<dbReference type="GO" id="GO:0016020">
    <property type="term" value="C:membrane"/>
    <property type="evidence" value="ECO:0007669"/>
    <property type="project" value="UniProtKB-SubCell"/>
</dbReference>
<evidence type="ECO:0000313" key="15">
    <source>
        <dbReference type="EMBL" id="AEV68819.1"/>
    </source>
</evidence>
<keyword evidence="8" id="KW-0443">Lipid metabolism</keyword>
<evidence type="ECO:0000256" key="2">
    <source>
        <dbReference type="ARBA" id="ARBA00004141"/>
    </source>
</evidence>
<dbReference type="InterPro" id="IPR000462">
    <property type="entry name" value="CDP-OH_P_trans"/>
</dbReference>
<dbReference type="HOGENOM" id="CLU_051314_2_3_9"/>
<evidence type="ECO:0000313" key="16">
    <source>
        <dbReference type="Proteomes" id="UP000005435"/>
    </source>
</evidence>
<feature type="transmembrane region" description="Helical" evidence="14">
    <location>
        <begin position="82"/>
        <end position="105"/>
    </location>
</feature>